<proteinExistence type="predicted"/>
<evidence type="ECO:0000313" key="3">
    <source>
        <dbReference type="Proteomes" id="UP000266723"/>
    </source>
</evidence>
<keyword evidence="3" id="KW-1185">Reference proteome</keyword>
<evidence type="ECO:0008006" key="4">
    <source>
        <dbReference type="Google" id="ProtNLM"/>
    </source>
</evidence>
<dbReference type="EMBL" id="QGKV02000832">
    <property type="protein sequence ID" value="KAF3544586.1"/>
    <property type="molecule type" value="Genomic_DNA"/>
</dbReference>
<accession>A0ABQ7BYN0</accession>
<dbReference type="Proteomes" id="UP000266723">
    <property type="component" value="Unassembled WGS sequence"/>
</dbReference>
<sequence>MHRLNLSFPLRLLHLSSLWPLNPPESLPPPFISKPAESELQFRLNRFWEARYIANGGSFIGLELLLINKEYLDESMLIPKNTSVLIHQVPGRPRVRLITAQEPRIENKVEHVQAETSNSHVALPPAAKYVHSIIIHVMFLHQQKRKYMKKANFRPRLTPQHLTGRGHCIHHFSTNGDSNYNVKRVKPPTGIPKYMLVALIHCQVVQLQLLNQKRNLDAFDKEIEGLPSTTRSVGEFTSRCCFQSFCVTSFRSLNRCPGVRHSTFESLRLGRSSHSIAFGFLRLWDSLNFKKDMKFVGITVLFLNEKVNSVIHKFTPVGRANHYMPSLKAGFIVKVDRFEVARCSSMYKITDHPFFIGFIPLTIIDEVIMGAPEINLQSKLDCLKSPSDCEHKPRTPMSLDLTKETTRVVIRLLIDP</sequence>
<gene>
    <name evidence="2" type="ORF">DY000_02003114</name>
</gene>
<dbReference type="CDD" id="cd04480">
    <property type="entry name" value="RPA1_DBD_A_like"/>
    <property type="match status" value="1"/>
</dbReference>
<evidence type="ECO:0000256" key="1">
    <source>
        <dbReference type="SAM" id="SignalP"/>
    </source>
</evidence>
<feature type="signal peptide" evidence="1">
    <location>
        <begin position="1"/>
        <end position="18"/>
    </location>
</feature>
<name>A0ABQ7BYN0_BRACR</name>
<keyword evidence="1" id="KW-0732">Signal</keyword>
<feature type="chain" id="PRO_5046378926" description="DUF223 domain-containing protein" evidence="1">
    <location>
        <begin position="19"/>
        <end position="416"/>
    </location>
</feature>
<comment type="caution">
    <text evidence="2">The sequence shown here is derived from an EMBL/GenBank/DDBJ whole genome shotgun (WGS) entry which is preliminary data.</text>
</comment>
<organism evidence="2 3">
    <name type="scientific">Brassica cretica</name>
    <name type="common">Mustard</name>
    <dbReference type="NCBI Taxonomy" id="69181"/>
    <lineage>
        <taxon>Eukaryota</taxon>
        <taxon>Viridiplantae</taxon>
        <taxon>Streptophyta</taxon>
        <taxon>Embryophyta</taxon>
        <taxon>Tracheophyta</taxon>
        <taxon>Spermatophyta</taxon>
        <taxon>Magnoliopsida</taxon>
        <taxon>eudicotyledons</taxon>
        <taxon>Gunneridae</taxon>
        <taxon>Pentapetalae</taxon>
        <taxon>rosids</taxon>
        <taxon>malvids</taxon>
        <taxon>Brassicales</taxon>
        <taxon>Brassicaceae</taxon>
        <taxon>Brassiceae</taxon>
        <taxon>Brassica</taxon>
    </lineage>
</organism>
<reference evidence="2 3" key="1">
    <citation type="journal article" date="2020" name="BMC Genomics">
        <title>Intraspecific diversification of the crop wild relative Brassica cretica Lam. using demographic model selection.</title>
        <authorList>
            <person name="Kioukis A."/>
            <person name="Michalopoulou V.A."/>
            <person name="Briers L."/>
            <person name="Pirintsos S."/>
            <person name="Studholme D.J."/>
            <person name="Pavlidis P."/>
            <person name="Sarris P.F."/>
        </authorList>
    </citation>
    <scope>NUCLEOTIDE SEQUENCE [LARGE SCALE GENOMIC DNA]</scope>
    <source>
        <strain evidence="3">cv. PFS-1207/04</strain>
    </source>
</reference>
<evidence type="ECO:0000313" key="2">
    <source>
        <dbReference type="EMBL" id="KAF3544586.1"/>
    </source>
</evidence>
<protein>
    <recommendedName>
        <fullName evidence="4">DUF223 domain-containing protein</fullName>
    </recommendedName>
</protein>